<evidence type="ECO:0000313" key="2">
    <source>
        <dbReference type="EMBL" id="EXC31345.1"/>
    </source>
</evidence>
<dbReference type="Pfam" id="PF03140">
    <property type="entry name" value="DUF247"/>
    <property type="match status" value="2"/>
</dbReference>
<proteinExistence type="predicted"/>
<dbReference type="PANTHER" id="PTHR31170">
    <property type="entry name" value="BNAC04G53230D PROTEIN"/>
    <property type="match status" value="1"/>
</dbReference>
<organism evidence="2 3">
    <name type="scientific">Morus notabilis</name>
    <dbReference type="NCBI Taxonomy" id="981085"/>
    <lineage>
        <taxon>Eukaryota</taxon>
        <taxon>Viridiplantae</taxon>
        <taxon>Streptophyta</taxon>
        <taxon>Embryophyta</taxon>
        <taxon>Tracheophyta</taxon>
        <taxon>Spermatophyta</taxon>
        <taxon>Magnoliopsida</taxon>
        <taxon>eudicotyledons</taxon>
        <taxon>Gunneridae</taxon>
        <taxon>Pentapetalae</taxon>
        <taxon>rosids</taxon>
        <taxon>fabids</taxon>
        <taxon>Rosales</taxon>
        <taxon>Moraceae</taxon>
        <taxon>Moreae</taxon>
        <taxon>Morus</taxon>
    </lineage>
</organism>
<gene>
    <name evidence="2" type="ORF">L484_017625</name>
</gene>
<dbReference type="eggNOG" id="ENOG502QV2F">
    <property type="taxonomic scope" value="Eukaryota"/>
</dbReference>
<dbReference type="PANTHER" id="PTHR31170:SF17">
    <property type="match status" value="1"/>
</dbReference>
<feature type="transmembrane region" description="Helical" evidence="1">
    <location>
        <begin position="221"/>
        <end position="243"/>
    </location>
</feature>
<keyword evidence="1" id="KW-1133">Transmembrane helix</keyword>
<dbReference type="EMBL" id="KE346255">
    <property type="protein sequence ID" value="EXC31345.1"/>
    <property type="molecule type" value="Genomic_DNA"/>
</dbReference>
<name>W9S8H6_9ROSA</name>
<keyword evidence="3" id="KW-1185">Reference proteome</keyword>
<accession>W9S8H6</accession>
<protein>
    <submittedName>
        <fullName evidence="2">Uncharacterized protein</fullName>
    </submittedName>
</protein>
<dbReference type="AlphaFoldDB" id="W9S8H6"/>
<keyword evidence="1" id="KW-0472">Membrane</keyword>
<sequence>MKIRPQYIMADIAGGDHVVIDVKAHLKEKLSGNLVMSPHCSIFKIPTILSRHSIEAKAYAPNAFSFGPFHHFDEKLKATEKIKSKYLLDLISRLSSPKYNPNPKDRDTVLSSIMETTETVFRNLISLEQCCPNYEPKITSYAVLLDNLINTKDDVEILSKNRAIDLWLNLEQATKSFSNLYIDTYLKESFYIKLTRDVDTWCQASWNKHRRSLVRDYFKHPWTLISVIAASIALILSFLQTLYTIKGS</sequence>
<reference evidence="3" key="1">
    <citation type="submission" date="2013-01" db="EMBL/GenBank/DDBJ databases">
        <title>Draft Genome Sequence of a Mulberry Tree, Morus notabilis C.K. Schneid.</title>
        <authorList>
            <person name="He N."/>
            <person name="Zhao S."/>
        </authorList>
    </citation>
    <scope>NUCLEOTIDE SEQUENCE</scope>
</reference>
<dbReference type="InterPro" id="IPR004158">
    <property type="entry name" value="DUF247_pln"/>
</dbReference>
<evidence type="ECO:0000256" key="1">
    <source>
        <dbReference type="SAM" id="Phobius"/>
    </source>
</evidence>
<dbReference type="STRING" id="981085.W9S8H6"/>
<dbReference type="Proteomes" id="UP000030645">
    <property type="component" value="Unassembled WGS sequence"/>
</dbReference>
<keyword evidence="1" id="KW-0812">Transmembrane</keyword>
<evidence type="ECO:0000313" key="3">
    <source>
        <dbReference type="Proteomes" id="UP000030645"/>
    </source>
</evidence>